<evidence type="ECO:0000313" key="1">
    <source>
        <dbReference type="EMBL" id="MXO51432.1"/>
    </source>
</evidence>
<gene>
    <name evidence="1" type="ORF">GRI42_08970</name>
</gene>
<dbReference type="RefSeq" id="WP_160608166.1">
    <property type="nucleotide sequence ID" value="NZ_WTYF01000004.1"/>
</dbReference>
<evidence type="ECO:0008006" key="3">
    <source>
        <dbReference type="Google" id="ProtNLM"/>
    </source>
</evidence>
<dbReference type="Proteomes" id="UP000444185">
    <property type="component" value="Unassembled WGS sequence"/>
</dbReference>
<keyword evidence="2" id="KW-1185">Reference proteome</keyword>
<proteinExistence type="predicted"/>
<dbReference type="OrthoDB" id="1550735at2"/>
<name>A0A844Y2X6_9SPHN</name>
<dbReference type="AlphaFoldDB" id="A0A844Y2X6"/>
<protein>
    <recommendedName>
        <fullName evidence="3">Glycosyl transferase</fullName>
    </recommendedName>
</protein>
<sequence>MAPHFHGLLIVPEEGERTANLPPGESPLDVYLRCAALSARSFRHFGCDWTLITDRADLVAERCARMGIDDLTLREEGFPLELPAGIPFRPAHYKLELLGKFGKGAFGDAVALVDLDTLCLRELPDGARLHEGLHGYLLGPRDGSEGDDARLPDSLRLLLGENFRREWWGGEFLSGEAACFAALLRHIEALWPTYAERWTEMVHAGDEMVLGAALQRYRDSGGYLADSGEKGVIARYWTARTQHRPRAFRDLDDVAILHLPADKDFLAGWTERPFDPAELRESLDRHVSRKVRYRRLTGLLGRGYAPRYR</sequence>
<dbReference type="EMBL" id="WTYF01000004">
    <property type="protein sequence ID" value="MXO51432.1"/>
    <property type="molecule type" value="Genomic_DNA"/>
</dbReference>
<comment type="caution">
    <text evidence="1">The sequence shown here is derived from an EMBL/GenBank/DDBJ whole genome shotgun (WGS) entry which is preliminary data.</text>
</comment>
<organism evidence="1 2">
    <name type="scientific">Qipengyuania gaetbuli</name>
    <dbReference type="NCBI Taxonomy" id="266952"/>
    <lineage>
        <taxon>Bacteria</taxon>
        <taxon>Pseudomonadati</taxon>
        <taxon>Pseudomonadota</taxon>
        <taxon>Alphaproteobacteria</taxon>
        <taxon>Sphingomonadales</taxon>
        <taxon>Erythrobacteraceae</taxon>
        <taxon>Qipengyuania</taxon>
    </lineage>
</organism>
<accession>A0A844Y2X6</accession>
<reference evidence="1 2" key="1">
    <citation type="submission" date="2019-12" db="EMBL/GenBank/DDBJ databases">
        <title>Genomic-based taxomic classification of the family Erythrobacteraceae.</title>
        <authorList>
            <person name="Xu L."/>
        </authorList>
    </citation>
    <scope>NUCLEOTIDE SEQUENCE [LARGE SCALE GENOMIC DNA]</scope>
    <source>
        <strain evidence="1 2">DSM 16225</strain>
    </source>
</reference>
<evidence type="ECO:0000313" key="2">
    <source>
        <dbReference type="Proteomes" id="UP000444185"/>
    </source>
</evidence>